<dbReference type="Gene3D" id="3.20.20.100">
    <property type="entry name" value="NADP-dependent oxidoreductase domain"/>
    <property type="match status" value="1"/>
</dbReference>
<dbReference type="InterPro" id="IPR018170">
    <property type="entry name" value="Aldo/ket_reductase_CS"/>
</dbReference>
<dbReference type="Proteomes" id="UP000186922">
    <property type="component" value="Unassembled WGS sequence"/>
</dbReference>
<protein>
    <recommendedName>
        <fullName evidence="4">NADP-dependent oxidoreductase domain-containing protein</fullName>
    </recommendedName>
</protein>
<dbReference type="InterPro" id="IPR020471">
    <property type="entry name" value="AKR"/>
</dbReference>
<dbReference type="OrthoDB" id="416253at2759"/>
<dbReference type="PIRSF" id="PIRSF000097">
    <property type="entry name" value="AKR"/>
    <property type="match status" value="1"/>
</dbReference>
<dbReference type="PROSITE" id="PS00798">
    <property type="entry name" value="ALDOKETO_REDUCTASE_1"/>
    <property type="match status" value="1"/>
</dbReference>
<evidence type="ECO:0000313" key="6">
    <source>
        <dbReference type="Proteomes" id="UP000186922"/>
    </source>
</evidence>
<dbReference type="STRING" id="947166.A0A1D1V0X2"/>
<evidence type="ECO:0000256" key="1">
    <source>
        <dbReference type="PIRSR" id="PIRSR000097-1"/>
    </source>
</evidence>
<dbReference type="InterPro" id="IPR036812">
    <property type="entry name" value="NAD(P)_OxRdtase_dom_sf"/>
</dbReference>
<sequence length="339" mass="38942">MKRVFPTLIQHFPGSRSEMKEAVSEALRIGYRHFDCAFVYKNEAEVGEALKEAMESGQVLREDLFITTKLPPHYNDPALVREALDSSLKWLKLDYVDLYLIHVPFSIDREYLKAIGEEKMYQKPEEPDKFYTSMDHSKIWQVSPSVRTVTDELIEAFFLLYHFQGMEKLVDEGLVRSIGLSNFNQQQIQHVIDNCSIKPANLQVECHAYLPERELLNFCNQHKIVLTAFAPLGSPAFAKATCAGEPVLLEDPVVKKVGDKHKKSPAQVLLRWLIQRNICVLPKSVNKVRLKENFDVLDFALDEADVEEMNTLGTKNLRYFLYEPSEDSPDYPFPRSKAA</sequence>
<evidence type="ECO:0000259" key="4">
    <source>
        <dbReference type="Pfam" id="PF00248"/>
    </source>
</evidence>
<feature type="binding site" evidence="2">
    <location>
        <position position="102"/>
    </location>
    <ligand>
        <name>substrate</name>
    </ligand>
</feature>
<dbReference type="PANTHER" id="PTHR11732">
    <property type="entry name" value="ALDO/KETO REDUCTASE"/>
    <property type="match status" value="1"/>
</dbReference>
<evidence type="ECO:0000256" key="3">
    <source>
        <dbReference type="PIRSR" id="PIRSR000097-3"/>
    </source>
</evidence>
<dbReference type="PROSITE" id="PS00062">
    <property type="entry name" value="ALDOKETO_REDUCTASE_2"/>
    <property type="match status" value="1"/>
</dbReference>
<dbReference type="InterPro" id="IPR023210">
    <property type="entry name" value="NADP_OxRdtase_dom"/>
</dbReference>
<feature type="site" description="Lowers pKa of active site Tyr" evidence="3">
    <location>
        <position position="69"/>
    </location>
</feature>
<dbReference type="GO" id="GO:0016491">
    <property type="term" value="F:oxidoreductase activity"/>
    <property type="evidence" value="ECO:0007669"/>
    <property type="project" value="InterPro"/>
</dbReference>
<dbReference type="SUPFAM" id="SSF51430">
    <property type="entry name" value="NAD(P)-linked oxidoreductase"/>
    <property type="match status" value="1"/>
</dbReference>
<dbReference type="AlphaFoldDB" id="A0A1D1V0X2"/>
<gene>
    <name evidence="5" type="primary">RvY_07119</name>
    <name evidence="5" type="synonym">RvY_07119.1</name>
    <name evidence="5" type="ORF">RvY_07119-1</name>
</gene>
<feature type="active site" description="Proton donor" evidence="1">
    <location>
        <position position="40"/>
    </location>
</feature>
<dbReference type="CDD" id="cd19071">
    <property type="entry name" value="AKR_AKR1-5-like"/>
    <property type="match status" value="1"/>
</dbReference>
<evidence type="ECO:0000313" key="5">
    <source>
        <dbReference type="EMBL" id="GAU95516.1"/>
    </source>
</evidence>
<organism evidence="5 6">
    <name type="scientific">Ramazzottius varieornatus</name>
    <name type="common">Water bear</name>
    <name type="synonym">Tardigrade</name>
    <dbReference type="NCBI Taxonomy" id="947166"/>
    <lineage>
        <taxon>Eukaryota</taxon>
        <taxon>Metazoa</taxon>
        <taxon>Ecdysozoa</taxon>
        <taxon>Tardigrada</taxon>
        <taxon>Eutardigrada</taxon>
        <taxon>Parachela</taxon>
        <taxon>Hypsibioidea</taxon>
        <taxon>Ramazzottiidae</taxon>
        <taxon>Ramazzottius</taxon>
    </lineage>
</organism>
<evidence type="ECO:0000256" key="2">
    <source>
        <dbReference type="PIRSR" id="PIRSR000097-2"/>
    </source>
</evidence>
<name>A0A1D1V0X2_RAMVA</name>
<dbReference type="Pfam" id="PF00248">
    <property type="entry name" value="Aldo_ket_red"/>
    <property type="match status" value="1"/>
</dbReference>
<dbReference type="PROSITE" id="PS00063">
    <property type="entry name" value="ALDOKETO_REDUCTASE_3"/>
    <property type="match status" value="1"/>
</dbReference>
<comment type="caution">
    <text evidence="5">The sequence shown here is derived from an EMBL/GenBank/DDBJ whole genome shotgun (WGS) entry which is preliminary data.</text>
</comment>
<reference evidence="5 6" key="1">
    <citation type="journal article" date="2016" name="Nat. Commun.">
        <title>Extremotolerant tardigrade genome and improved radiotolerance of human cultured cells by tardigrade-unique protein.</title>
        <authorList>
            <person name="Hashimoto T."/>
            <person name="Horikawa D.D."/>
            <person name="Saito Y."/>
            <person name="Kuwahara H."/>
            <person name="Kozuka-Hata H."/>
            <person name="Shin-I T."/>
            <person name="Minakuchi Y."/>
            <person name="Ohishi K."/>
            <person name="Motoyama A."/>
            <person name="Aizu T."/>
            <person name="Enomoto A."/>
            <person name="Kondo K."/>
            <person name="Tanaka S."/>
            <person name="Hara Y."/>
            <person name="Koshikawa S."/>
            <person name="Sagara H."/>
            <person name="Miura T."/>
            <person name="Yokobori S."/>
            <person name="Miyagawa K."/>
            <person name="Suzuki Y."/>
            <person name="Kubo T."/>
            <person name="Oyama M."/>
            <person name="Kohara Y."/>
            <person name="Fujiyama A."/>
            <person name="Arakawa K."/>
            <person name="Katayama T."/>
            <person name="Toyoda A."/>
            <person name="Kunieda T."/>
        </authorList>
    </citation>
    <scope>NUCLEOTIDE SEQUENCE [LARGE SCALE GENOMIC DNA]</scope>
    <source>
        <strain evidence="5 6">YOKOZUNA-1</strain>
    </source>
</reference>
<keyword evidence="6" id="KW-1185">Reference proteome</keyword>
<dbReference type="EMBL" id="BDGG01000003">
    <property type="protein sequence ID" value="GAU95516.1"/>
    <property type="molecule type" value="Genomic_DNA"/>
</dbReference>
<feature type="domain" description="NADP-dependent oxidoreductase" evidence="4">
    <location>
        <begin position="15"/>
        <end position="311"/>
    </location>
</feature>
<proteinExistence type="predicted"/>
<accession>A0A1D1V0X2</accession>
<dbReference type="PRINTS" id="PR00069">
    <property type="entry name" value="ALDKETRDTASE"/>
</dbReference>